<feature type="region of interest" description="Disordered" evidence="1">
    <location>
        <begin position="22"/>
        <end position="41"/>
    </location>
</feature>
<evidence type="ECO:0000313" key="3">
    <source>
        <dbReference type="Proteomes" id="UP000630887"/>
    </source>
</evidence>
<dbReference type="EMBL" id="BONI01000034">
    <property type="protein sequence ID" value="GIG07459.1"/>
    <property type="molecule type" value="Genomic_DNA"/>
</dbReference>
<dbReference type="AlphaFoldDB" id="A0A8J3P8F7"/>
<evidence type="ECO:0000256" key="1">
    <source>
        <dbReference type="SAM" id="MobiDB-lite"/>
    </source>
</evidence>
<protein>
    <submittedName>
        <fullName evidence="2">Uncharacterized protein</fullName>
    </submittedName>
</protein>
<organism evidence="2 3">
    <name type="scientific">Catellatospora coxensis</name>
    <dbReference type="NCBI Taxonomy" id="310354"/>
    <lineage>
        <taxon>Bacteria</taxon>
        <taxon>Bacillati</taxon>
        <taxon>Actinomycetota</taxon>
        <taxon>Actinomycetes</taxon>
        <taxon>Micromonosporales</taxon>
        <taxon>Micromonosporaceae</taxon>
        <taxon>Catellatospora</taxon>
    </lineage>
</organism>
<gene>
    <name evidence="2" type="ORF">Cco03nite_41590</name>
</gene>
<proteinExistence type="predicted"/>
<accession>A0A8J3P8F7</accession>
<name>A0A8J3P8F7_9ACTN</name>
<evidence type="ECO:0000313" key="2">
    <source>
        <dbReference type="EMBL" id="GIG07459.1"/>
    </source>
</evidence>
<sequence length="102" mass="11163">MPPDTPISYPGGHAFPAACPRSRRNVETMDEQSMSSWWNDGLSGEDRDEWCAALDTGMVGEDLLITLTDGQRAWLDNAGTATASMGQDLQAFIAEECAKRLR</sequence>
<comment type="caution">
    <text evidence="2">The sequence shown here is derived from an EMBL/GenBank/DDBJ whole genome shotgun (WGS) entry which is preliminary data.</text>
</comment>
<dbReference type="Proteomes" id="UP000630887">
    <property type="component" value="Unassembled WGS sequence"/>
</dbReference>
<keyword evidence="3" id="KW-1185">Reference proteome</keyword>
<reference evidence="2 3" key="1">
    <citation type="submission" date="2021-01" db="EMBL/GenBank/DDBJ databases">
        <title>Whole genome shotgun sequence of Catellatospora coxensis NBRC 107359.</title>
        <authorList>
            <person name="Komaki H."/>
            <person name="Tamura T."/>
        </authorList>
    </citation>
    <scope>NUCLEOTIDE SEQUENCE [LARGE SCALE GENOMIC DNA]</scope>
    <source>
        <strain evidence="2 3">NBRC 107359</strain>
    </source>
</reference>